<evidence type="ECO:0000313" key="2">
    <source>
        <dbReference type="Proteomes" id="UP001050975"/>
    </source>
</evidence>
<keyword evidence="1" id="KW-0418">Kinase</keyword>
<dbReference type="Gene3D" id="3.30.565.10">
    <property type="entry name" value="Histidine kinase-like ATPase, C-terminal domain"/>
    <property type="match status" value="1"/>
</dbReference>
<dbReference type="EMBL" id="BLAY01000004">
    <property type="protein sequence ID" value="GET35783.1"/>
    <property type="molecule type" value="Genomic_DNA"/>
</dbReference>
<dbReference type="InterPro" id="IPR036890">
    <property type="entry name" value="HATPase_C_sf"/>
</dbReference>
<keyword evidence="2" id="KW-1185">Reference proteome</keyword>
<accession>A0AAV3X0V0</accession>
<dbReference type="AlphaFoldDB" id="A0AAV3X0V0"/>
<reference evidence="1" key="1">
    <citation type="submission" date="2019-10" db="EMBL/GenBank/DDBJ databases">
        <title>Draft genome sequece of Microseira wollei NIES-4236.</title>
        <authorList>
            <person name="Yamaguchi H."/>
            <person name="Suzuki S."/>
            <person name="Kawachi M."/>
        </authorList>
    </citation>
    <scope>NUCLEOTIDE SEQUENCE</scope>
    <source>
        <strain evidence="1">NIES-4236</strain>
    </source>
</reference>
<dbReference type="SUPFAM" id="SSF55874">
    <property type="entry name" value="ATPase domain of HSP90 chaperone/DNA topoisomerase II/histidine kinase"/>
    <property type="match status" value="1"/>
</dbReference>
<comment type="caution">
    <text evidence="1">The sequence shown here is derived from an EMBL/GenBank/DDBJ whole genome shotgun (WGS) entry which is preliminary data.</text>
</comment>
<name>A0AAV3X0V0_9CYAN</name>
<proteinExistence type="predicted"/>
<sequence length="90" mass="10176">MKVGTERIHKIVLSLGNFSRHDPDESKPVDIHQGIDSTLLILQHRLKATAERPQIQVIKNYGDLPLVECYPSQLNQVFMQVISNAIDALE</sequence>
<organism evidence="1 2">
    <name type="scientific">Microseira wollei NIES-4236</name>
    <dbReference type="NCBI Taxonomy" id="2530354"/>
    <lineage>
        <taxon>Bacteria</taxon>
        <taxon>Bacillati</taxon>
        <taxon>Cyanobacteriota</taxon>
        <taxon>Cyanophyceae</taxon>
        <taxon>Oscillatoriophycideae</taxon>
        <taxon>Aerosakkonematales</taxon>
        <taxon>Aerosakkonemataceae</taxon>
        <taxon>Microseira</taxon>
    </lineage>
</organism>
<keyword evidence="1" id="KW-0808">Transferase</keyword>
<dbReference type="Proteomes" id="UP001050975">
    <property type="component" value="Unassembled WGS sequence"/>
</dbReference>
<protein>
    <submittedName>
        <fullName evidence="1">Integral membrane sensor signal transduction histidine kinase</fullName>
    </submittedName>
</protein>
<dbReference type="GO" id="GO:0016301">
    <property type="term" value="F:kinase activity"/>
    <property type="evidence" value="ECO:0007669"/>
    <property type="project" value="UniProtKB-KW"/>
</dbReference>
<gene>
    <name evidence="1" type="ORF">MiSe_05290</name>
</gene>
<evidence type="ECO:0000313" key="1">
    <source>
        <dbReference type="EMBL" id="GET35783.1"/>
    </source>
</evidence>